<proteinExistence type="predicted"/>
<dbReference type="KEGG" id="csty:KN1_12710"/>
<accession>A0A8D5ZHT0</accession>
<keyword evidence="2" id="KW-1185">Reference proteome</keyword>
<dbReference type="AlphaFoldDB" id="A0A8D5ZHT0"/>
<name>A0A8D5ZHT0_9CREN</name>
<dbReference type="Proteomes" id="UP000825123">
    <property type="component" value="Chromosome"/>
</dbReference>
<reference evidence="1 2" key="1">
    <citation type="submission" date="2021-04" db="EMBL/GenBank/DDBJ databases">
        <title>Complete genome sequence of Stygiolobus sp. KN-1.</title>
        <authorList>
            <person name="Nakamura K."/>
            <person name="Sakai H."/>
            <person name="Kurosawa N."/>
        </authorList>
    </citation>
    <scope>NUCLEOTIDE SEQUENCE [LARGE SCALE GENOMIC DNA]</scope>
    <source>
        <strain evidence="1 2">KN-1</strain>
    </source>
</reference>
<gene>
    <name evidence="1" type="ORF">KN1_12710</name>
</gene>
<dbReference type="EMBL" id="AP024597">
    <property type="protein sequence ID" value="BCU69974.1"/>
    <property type="molecule type" value="Genomic_DNA"/>
</dbReference>
<sequence length="95" mass="10663">MTTFGSNFEYFLHSPSNNALHPPEDLFTAIKTPLRRIFVIIIGGGTRVIDVRVPGGEVMLIQLLPALLYFFRYLDVHVSEEYGDGVTPNLEVVKV</sequence>
<organism evidence="1 2">
    <name type="scientific">Stygiolobus caldivivus</name>
    <dbReference type="NCBI Taxonomy" id="2824673"/>
    <lineage>
        <taxon>Archaea</taxon>
        <taxon>Thermoproteota</taxon>
        <taxon>Thermoprotei</taxon>
        <taxon>Sulfolobales</taxon>
        <taxon>Sulfolobaceae</taxon>
        <taxon>Stygiolobus</taxon>
    </lineage>
</organism>
<evidence type="ECO:0000313" key="1">
    <source>
        <dbReference type="EMBL" id="BCU69974.1"/>
    </source>
</evidence>
<evidence type="ECO:0000313" key="2">
    <source>
        <dbReference type="Proteomes" id="UP000825123"/>
    </source>
</evidence>
<protein>
    <submittedName>
        <fullName evidence="1">Uncharacterized protein</fullName>
    </submittedName>
</protein>